<evidence type="ECO:0000256" key="1">
    <source>
        <dbReference type="SAM" id="Phobius"/>
    </source>
</evidence>
<dbReference type="AlphaFoldDB" id="A0A1V2UQ75"/>
<keyword evidence="1" id="KW-0812">Transmembrane</keyword>
<dbReference type="RefSeq" id="WP_077170164.1">
    <property type="nucleotide sequence ID" value="NZ_LFZS01000025.1"/>
</dbReference>
<name>A0A1V2UQ75_9GAMM</name>
<proteinExistence type="predicted"/>
<keyword evidence="3" id="KW-1185">Reference proteome</keyword>
<accession>A0A1V2UQ75</accession>
<evidence type="ECO:0008006" key="4">
    <source>
        <dbReference type="Google" id="ProtNLM"/>
    </source>
</evidence>
<organism evidence="2 3">
    <name type="scientific">Acinetobacter genomosp. 33YU</name>
    <dbReference type="NCBI Taxonomy" id="1675530"/>
    <lineage>
        <taxon>Bacteria</taxon>
        <taxon>Pseudomonadati</taxon>
        <taxon>Pseudomonadota</taxon>
        <taxon>Gammaproteobacteria</taxon>
        <taxon>Moraxellales</taxon>
        <taxon>Moraxellaceae</taxon>
        <taxon>Acinetobacter</taxon>
    </lineage>
</organism>
<dbReference type="Proteomes" id="UP000189376">
    <property type="component" value="Unassembled WGS sequence"/>
</dbReference>
<comment type="caution">
    <text evidence="2">The sequence shown here is derived from an EMBL/GenBank/DDBJ whole genome shotgun (WGS) entry which is preliminary data.</text>
</comment>
<keyword evidence="1" id="KW-0472">Membrane</keyword>
<evidence type="ECO:0000313" key="3">
    <source>
        <dbReference type="Proteomes" id="UP000189376"/>
    </source>
</evidence>
<keyword evidence="1" id="KW-1133">Transmembrane helix</keyword>
<sequence>MWIVFAAKYWREIIIVILAFLLAITMAVLNYKIGELKKADQKCLSQIQEIEKKNLKALTEKQNQFNQVSADYEKLRSEQNTKVETVTREVQKIVERPIFLNSCIDDDGVYQINSLIEAKRAS</sequence>
<feature type="transmembrane region" description="Helical" evidence="1">
    <location>
        <begin position="12"/>
        <end position="31"/>
    </location>
</feature>
<protein>
    <recommendedName>
        <fullName evidence="4">DUF2570 domain-containing protein</fullName>
    </recommendedName>
</protein>
<dbReference type="EMBL" id="LFZS01000025">
    <property type="protein sequence ID" value="ONN52111.1"/>
    <property type="molecule type" value="Genomic_DNA"/>
</dbReference>
<gene>
    <name evidence="2" type="ORF">AC058_18305</name>
</gene>
<reference evidence="2 3" key="1">
    <citation type="submission" date="2015-07" db="EMBL/GenBank/DDBJ databases">
        <title>Acinetobacter yuneri, a novel member of Acinetobacter calcoaceticus-Acinetobacter baumannii complex isolated from clinical specimen.</title>
        <authorList>
            <person name="Yu Y."/>
        </authorList>
    </citation>
    <scope>NUCLEOTIDE SEQUENCE [LARGE SCALE GENOMIC DNA]</scope>
    <source>
        <strain evidence="2 3">A362</strain>
    </source>
</reference>
<evidence type="ECO:0000313" key="2">
    <source>
        <dbReference type="EMBL" id="ONN52111.1"/>
    </source>
</evidence>